<feature type="domain" description="HTH cro/C1-type" evidence="2">
    <location>
        <begin position="14"/>
        <end position="69"/>
    </location>
</feature>
<reference evidence="3 4" key="1">
    <citation type="submission" date="2024-09" db="EMBL/GenBank/DDBJ databases">
        <authorList>
            <person name="Sun Q."/>
            <person name="Mori K."/>
        </authorList>
    </citation>
    <scope>NUCLEOTIDE SEQUENCE [LARGE SCALE GENOMIC DNA]</scope>
    <source>
        <strain evidence="3 4">JCM 4362</strain>
    </source>
</reference>
<gene>
    <name evidence="3" type="ORF">ACFFTU_20765</name>
</gene>
<dbReference type="Gene3D" id="1.10.260.40">
    <property type="entry name" value="lambda repressor-like DNA-binding domains"/>
    <property type="match status" value="1"/>
</dbReference>
<dbReference type="Proteomes" id="UP001589718">
    <property type="component" value="Unassembled WGS sequence"/>
</dbReference>
<comment type="caution">
    <text evidence="3">The sequence shown here is derived from an EMBL/GenBank/DDBJ whole genome shotgun (WGS) entry which is preliminary data.</text>
</comment>
<dbReference type="PROSITE" id="PS50943">
    <property type="entry name" value="HTH_CROC1"/>
    <property type="match status" value="1"/>
</dbReference>
<dbReference type="Pfam" id="PF13560">
    <property type="entry name" value="HTH_31"/>
    <property type="match status" value="1"/>
</dbReference>
<dbReference type="SMART" id="SM00530">
    <property type="entry name" value="HTH_XRE"/>
    <property type="match status" value="1"/>
</dbReference>
<dbReference type="InterPro" id="IPR010982">
    <property type="entry name" value="Lambda_DNA-bd_dom_sf"/>
</dbReference>
<feature type="region of interest" description="Disordered" evidence="1">
    <location>
        <begin position="218"/>
        <end position="298"/>
    </location>
</feature>
<organism evidence="3 4">
    <name type="scientific">Streptomyces cremeus</name>
    <dbReference type="NCBI Taxonomy" id="66881"/>
    <lineage>
        <taxon>Bacteria</taxon>
        <taxon>Bacillati</taxon>
        <taxon>Actinomycetota</taxon>
        <taxon>Actinomycetes</taxon>
        <taxon>Kitasatosporales</taxon>
        <taxon>Streptomycetaceae</taxon>
        <taxon>Streptomyces</taxon>
    </lineage>
</organism>
<dbReference type="RefSeq" id="WP_345229091.1">
    <property type="nucleotide sequence ID" value="NZ_BAAAXE010000015.1"/>
</dbReference>
<feature type="compositionally biased region" description="Low complexity" evidence="1">
    <location>
        <begin position="122"/>
        <end position="147"/>
    </location>
</feature>
<name>A0ABV5PHZ8_STRCM</name>
<sequence>MPETEGAAEFALALRELKDRSGLSYGALAKRLHMSTSTLHRYCNGDAVPTEFAPVERLARVCRATPDEMVRVHRLWILADATRGRRAGSGAGAGPGSGGAGPVRVPEEAAPGVREPGRASEEFASARASEESAPGLASEESAPSTAPTAPPAAPAAPAAPDGSGRARSSPAVSDPAPLVSSVADVPGRTPTRRRNTLLAAAAVLAVAASTVLVTQFTGGGPGHDDAPGGRPVSARTPAGPTAGADGGGPVTSPPATVTPPPPPAPASTGPGGGLGRKGSVGGDKEKREGQGSSGAGVPFSATVRPFVYESPCSQFFLVDSPPEQVSPPPSEQDAPGWAASFKAVSADEQLVALTLQGRTKETVVLEALHVRVVRSGAPLPWNRYAAGVGCGGNVDTKSFAVDLDAGRPVTVPHAGQRDFPYKISETDPEVFYVKAKARTHDVSWYLELEWSSGDRHGVQRIDSHGKPFRTSGSAGRPEYVHPLGSSAWEKPLDEGGGPQEG</sequence>
<feature type="region of interest" description="Disordered" evidence="1">
    <location>
        <begin position="460"/>
        <end position="501"/>
    </location>
</feature>
<feature type="compositionally biased region" description="Gly residues" evidence="1">
    <location>
        <begin position="87"/>
        <end position="101"/>
    </location>
</feature>
<evidence type="ECO:0000256" key="1">
    <source>
        <dbReference type="SAM" id="MobiDB-lite"/>
    </source>
</evidence>
<protein>
    <submittedName>
        <fullName evidence="3">Helix-turn-helix domain-containing protein</fullName>
    </submittedName>
</protein>
<evidence type="ECO:0000313" key="4">
    <source>
        <dbReference type="Proteomes" id="UP001589718"/>
    </source>
</evidence>
<dbReference type="CDD" id="cd00093">
    <property type="entry name" value="HTH_XRE"/>
    <property type="match status" value="1"/>
</dbReference>
<keyword evidence="4" id="KW-1185">Reference proteome</keyword>
<accession>A0ABV5PHZ8</accession>
<feature type="region of interest" description="Disordered" evidence="1">
    <location>
        <begin position="84"/>
        <end position="190"/>
    </location>
</feature>
<dbReference type="EMBL" id="JBHMCR010000009">
    <property type="protein sequence ID" value="MFB9522383.1"/>
    <property type="molecule type" value="Genomic_DNA"/>
</dbReference>
<proteinExistence type="predicted"/>
<evidence type="ECO:0000313" key="3">
    <source>
        <dbReference type="EMBL" id="MFB9522383.1"/>
    </source>
</evidence>
<feature type="compositionally biased region" description="Gly residues" evidence="1">
    <location>
        <begin position="269"/>
        <end position="281"/>
    </location>
</feature>
<dbReference type="SUPFAM" id="SSF47413">
    <property type="entry name" value="lambda repressor-like DNA-binding domains"/>
    <property type="match status" value="1"/>
</dbReference>
<feature type="compositionally biased region" description="Pro residues" evidence="1">
    <location>
        <begin position="256"/>
        <end position="265"/>
    </location>
</feature>
<evidence type="ECO:0000259" key="2">
    <source>
        <dbReference type="PROSITE" id="PS50943"/>
    </source>
</evidence>
<dbReference type="InterPro" id="IPR001387">
    <property type="entry name" value="Cro/C1-type_HTH"/>
</dbReference>